<feature type="compositionally biased region" description="Polar residues" evidence="1">
    <location>
        <begin position="22"/>
        <end position="34"/>
    </location>
</feature>
<evidence type="ECO:0000313" key="2">
    <source>
        <dbReference type="EMBL" id="CAI9084567.1"/>
    </source>
</evidence>
<protein>
    <submittedName>
        <fullName evidence="2">Uncharacterized protein</fullName>
    </submittedName>
</protein>
<dbReference type="Proteomes" id="UP001161497">
    <property type="component" value="Chromosome"/>
</dbReference>
<organism evidence="2 3">
    <name type="scientific">Candidatus Methylacidiphilum fumarolicum</name>
    <dbReference type="NCBI Taxonomy" id="591154"/>
    <lineage>
        <taxon>Bacteria</taxon>
        <taxon>Pseudomonadati</taxon>
        <taxon>Verrucomicrobiota</taxon>
        <taxon>Methylacidiphilae</taxon>
        <taxon>Methylacidiphilales</taxon>
        <taxon>Methylacidiphilaceae</taxon>
        <taxon>Methylacidiphilum (ex Ratnadevi et al. 2023)</taxon>
    </lineage>
</organism>
<keyword evidence="3" id="KW-1185">Reference proteome</keyword>
<proteinExistence type="predicted"/>
<name>A0ABM9IAB5_9BACT</name>
<feature type="region of interest" description="Disordered" evidence="1">
    <location>
        <begin position="1"/>
        <end position="34"/>
    </location>
</feature>
<gene>
    <name evidence="2" type="ORF">MFUM_0162</name>
</gene>
<reference evidence="2" key="1">
    <citation type="submission" date="2023-03" db="EMBL/GenBank/DDBJ databases">
        <authorList>
            <person name="Cremers G."/>
            <person name="Picone N."/>
        </authorList>
    </citation>
    <scope>NUCLEOTIDE SEQUENCE</scope>
    <source>
        <strain evidence="2">Sample_alias</strain>
    </source>
</reference>
<sequence length="79" mass="8247">MSSTSIGNPKTEEVGEAVGRTLSPSPFTTTSGSVTELPTEASVHFSDGPPVPIGIALQSVPFPVERKIRRTVSTLHGQS</sequence>
<dbReference type="EMBL" id="OX458932">
    <property type="protein sequence ID" value="CAI9084567.1"/>
    <property type="molecule type" value="Genomic_DNA"/>
</dbReference>
<accession>A0ABM9IAB5</accession>
<evidence type="ECO:0000313" key="3">
    <source>
        <dbReference type="Proteomes" id="UP001161497"/>
    </source>
</evidence>
<evidence type="ECO:0000256" key="1">
    <source>
        <dbReference type="SAM" id="MobiDB-lite"/>
    </source>
</evidence>